<keyword evidence="2" id="KW-1185">Reference proteome</keyword>
<dbReference type="EMBL" id="WHNW01000005">
    <property type="protein sequence ID" value="MPV86289.1"/>
    <property type="molecule type" value="Genomic_DNA"/>
</dbReference>
<dbReference type="Pfam" id="PF13489">
    <property type="entry name" value="Methyltransf_23"/>
    <property type="match status" value="1"/>
</dbReference>
<reference evidence="1 2" key="1">
    <citation type="submission" date="2019-10" db="EMBL/GenBank/DDBJ databases">
        <title>Cardiobacteriales fam. a chemoheterotrophic member of the order Cardiobacteriales, and proposal of Cardiobacteriales fam. nov.</title>
        <authorList>
            <person name="Wang C."/>
        </authorList>
    </citation>
    <scope>NUCLEOTIDE SEQUENCE [LARGE SCALE GENOMIC DNA]</scope>
    <source>
        <strain evidence="1 2">ML27</strain>
    </source>
</reference>
<proteinExistence type="predicted"/>
<sequence>MTAKMTAKTTPQSTDNGSIQHTDTETCPLCHGRGDLFYRDCFFCCRDCLGIFKPTRFLPSPAAEKARYEQHNNDVNNLSYQRFVAPIVNAVKQDFCTDSIGLDFGAGTGPVISKLLTDAGYTLQQFDPFFCNQPEVLNAKYDYIVCCEVIEHFHNPDKEFTLLKQRLKPNGRLYCMTHLYTDEIDFANWYYKNDETHVFIYQRDTLTKIKGNYQFSELTITNRLSVFTN</sequence>
<dbReference type="SUPFAM" id="SSF53335">
    <property type="entry name" value="S-adenosyl-L-methionine-dependent methyltransferases"/>
    <property type="match status" value="1"/>
</dbReference>
<accession>A0A6N7EY26</accession>
<keyword evidence="1" id="KW-0808">Transferase</keyword>
<dbReference type="InParanoid" id="A0A6N7EY26"/>
<keyword evidence="1" id="KW-0489">Methyltransferase</keyword>
<organism evidence="1 2">
    <name type="scientific">Ostreibacterium oceani</name>
    <dbReference type="NCBI Taxonomy" id="2654998"/>
    <lineage>
        <taxon>Bacteria</taxon>
        <taxon>Pseudomonadati</taxon>
        <taxon>Pseudomonadota</taxon>
        <taxon>Gammaproteobacteria</taxon>
        <taxon>Cardiobacteriales</taxon>
        <taxon>Ostreibacteriaceae</taxon>
        <taxon>Ostreibacterium</taxon>
    </lineage>
</organism>
<evidence type="ECO:0000313" key="1">
    <source>
        <dbReference type="EMBL" id="MPV86289.1"/>
    </source>
</evidence>
<dbReference type="GO" id="GO:0008168">
    <property type="term" value="F:methyltransferase activity"/>
    <property type="evidence" value="ECO:0007669"/>
    <property type="project" value="UniProtKB-KW"/>
</dbReference>
<evidence type="ECO:0000313" key="2">
    <source>
        <dbReference type="Proteomes" id="UP000471298"/>
    </source>
</evidence>
<dbReference type="AlphaFoldDB" id="A0A6N7EY26"/>
<comment type="caution">
    <text evidence="1">The sequence shown here is derived from an EMBL/GenBank/DDBJ whole genome shotgun (WGS) entry which is preliminary data.</text>
</comment>
<name>A0A6N7EY26_9GAMM</name>
<gene>
    <name evidence="1" type="ORF">GCU85_06040</name>
</gene>
<dbReference type="GO" id="GO:0032259">
    <property type="term" value="P:methylation"/>
    <property type="evidence" value="ECO:0007669"/>
    <property type="project" value="UniProtKB-KW"/>
</dbReference>
<protein>
    <submittedName>
        <fullName evidence="1">Methyltransferase domain-containing protein</fullName>
    </submittedName>
</protein>
<dbReference type="InterPro" id="IPR029063">
    <property type="entry name" value="SAM-dependent_MTases_sf"/>
</dbReference>
<dbReference type="CDD" id="cd02440">
    <property type="entry name" value="AdoMet_MTases"/>
    <property type="match status" value="1"/>
</dbReference>
<dbReference type="Proteomes" id="UP000471298">
    <property type="component" value="Unassembled WGS sequence"/>
</dbReference>
<dbReference type="Gene3D" id="3.40.50.150">
    <property type="entry name" value="Vaccinia Virus protein VP39"/>
    <property type="match status" value="1"/>
</dbReference>